<dbReference type="InterPro" id="IPR036237">
    <property type="entry name" value="Xyl_isomerase-like_sf"/>
</dbReference>
<dbReference type="InterPro" id="IPR013022">
    <property type="entry name" value="Xyl_isomerase-like_TIM-brl"/>
</dbReference>
<evidence type="ECO:0000313" key="4">
    <source>
        <dbReference type="Proteomes" id="UP001501690"/>
    </source>
</evidence>
<gene>
    <name evidence="3" type="ORF">GCM10009808_00880</name>
</gene>
<dbReference type="Proteomes" id="UP001501690">
    <property type="component" value="Unassembled WGS sequence"/>
</dbReference>
<feature type="domain" description="Xylose isomerase-like TIM barrel" evidence="2">
    <location>
        <begin position="54"/>
        <end position="296"/>
    </location>
</feature>
<keyword evidence="4" id="KW-1185">Reference proteome</keyword>
<evidence type="ECO:0000313" key="3">
    <source>
        <dbReference type="EMBL" id="GAA1687705.1"/>
    </source>
</evidence>
<protein>
    <recommendedName>
        <fullName evidence="2">Xylose isomerase-like TIM barrel domain-containing protein</fullName>
    </recommendedName>
</protein>
<dbReference type="EMBL" id="BAAAPL010000001">
    <property type="protein sequence ID" value="GAA1687705.1"/>
    <property type="molecule type" value="Genomic_DNA"/>
</dbReference>
<sequence length="321" mass="34746">MTATPLTIPRSKVALNPIQWFSRKADPSDPDSADLWLIADPAFRADYPGILMDVKRAGWDTVMLGVLETQTLQDFGRMVDAAGLALAPGYAAIDVPPELPATGTAERVHLFDGIRRAAEESAYFGLDTIFLAPALTWHPWDVRTLEATAVGAGFDQARLERVTEALGEASDVLAAEGVRAGLHNHIGSWVETVAEIDYVLGAIAPERMGASFDIGHIAWLGEDAGEVIARHADRVIDLHVKDLNLEVAALSRATPTHYAWGPSRGLFTEPGDGDLDLVGILSRLPEGWDGWVIVEQDLTMLDPYDSAVRCAQWADATFRAA</sequence>
<dbReference type="PANTHER" id="PTHR12110">
    <property type="entry name" value="HYDROXYPYRUVATE ISOMERASE"/>
    <property type="match status" value="1"/>
</dbReference>
<comment type="caution">
    <text evidence="3">The sequence shown here is derived from an EMBL/GenBank/DDBJ whole genome shotgun (WGS) entry which is preliminary data.</text>
</comment>
<keyword evidence="1" id="KW-0119">Carbohydrate metabolism</keyword>
<organism evidence="3 4">
    <name type="scientific">Microbacterium sediminicola</name>
    <dbReference type="NCBI Taxonomy" id="415210"/>
    <lineage>
        <taxon>Bacteria</taxon>
        <taxon>Bacillati</taxon>
        <taxon>Actinomycetota</taxon>
        <taxon>Actinomycetes</taxon>
        <taxon>Micrococcales</taxon>
        <taxon>Microbacteriaceae</taxon>
        <taxon>Microbacterium</taxon>
    </lineage>
</organism>
<dbReference type="InterPro" id="IPR050312">
    <property type="entry name" value="IolE/XylAMocC-like"/>
</dbReference>
<evidence type="ECO:0000256" key="1">
    <source>
        <dbReference type="ARBA" id="ARBA00023277"/>
    </source>
</evidence>
<evidence type="ECO:0000259" key="2">
    <source>
        <dbReference type="Pfam" id="PF01261"/>
    </source>
</evidence>
<dbReference type="SUPFAM" id="SSF51658">
    <property type="entry name" value="Xylose isomerase-like"/>
    <property type="match status" value="1"/>
</dbReference>
<reference evidence="4" key="1">
    <citation type="journal article" date="2019" name="Int. J. Syst. Evol. Microbiol.">
        <title>The Global Catalogue of Microorganisms (GCM) 10K type strain sequencing project: providing services to taxonomists for standard genome sequencing and annotation.</title>
        <authorList>
            <consortium name="The Broad Institute Genomics Platform"/>
            <consortium name="The Broad Institute Genome Sequencing Center for Infectious Disease"/>
            <person name="Wu L."/>
            <person name="Ma J."/>
        </authorList>
    </citation>
    <scope>NUCLEOTIDE SEQUENCE [LARGE SCALE GENOMIC DNA]</scope>
    <source>
        <strain evidence="4">JCM 15577</strain>
    </source>
</reference>
<proteinExistence type="predicted"/>
<dbReference type="PANTHER" id="PTHR12110:SF41">
    <property type="entry name" value="INOSOSE DEHYDRATASE"/>
    <property type="match status" value="1"/>
</dbReference>
<dbReference type="Pfam" id="PF01261">
    <property type="entry name" value="AP_endonuc_2"/>
    <property type="match status" value="1"/>
</dbReference>
<dbReference type="Gene3D" id="3.20.20.150">
    <property type="entry name" value="Divalent-metal-dependent TIM barrel enzymes"/>
    <property type="match status" value="1"/>
</dbReference>
<dbReference type="RefSeq" id="WP_344067761.1">
    <property type="nucleotide sequence ID" value="NZ_BAAAPL010000001.1"/>
</dbReference>
<name>A0ABP4TGV9_9MICO</name>
<accession>A0ABP4TGV9</accession>